<feature type="compositionally biased region" description="Polar residues" evidence="3">
    <location>
        <begin position="100"/>
        <end position="114"/>
    </location>
</feature>
<name>A0AAW1D9H7_9HEMI</name>
<feature type="domain" description="USP" evidence="4">
    <location>
        <begin position="277"/>
        <end position="604"/>
    </location>
</feature>
<dbReference type="InterPro" id="IPR001394">
    <property type="entry name" value="Peptidase_C19_UCH"/>
</dbReference>
<reference evidence="5 6" key="1">
    <citation type="submission" date="2022-12" db="EMBL/GenBank/DDBJ databases">
        <title>Chromosome-level genome assembly of true bugs.</title>
        <authorList>
            <person name="Ma L."/>
            <person name="Li H."/>
        </authorList>
    </citation>
    <scope>NUCLEOTIDE SEQUENCE [LARGE SCALE GENOMIC DNA]</scope>
    <source>
        <strain evidence="5">Lab_2022b</strain>
    </source>
</reference>
<gene>
    <name evidence="5" type="ORF">O3M35_008606</name>
</gene>
<dbReference type="InterPro" id="IPR038765">
    <property type="entry name" value="Papain-like_cys_pep_sf"/>
</dbReference>
<dbReference type="PANTHER" id="PTHR21646">
    <property type="entry name" value="UBIQUITIN CARBOXYL-TERMINAL HYDROLASE"/>
    <property type="match status" value="1"/>
</dbReference>
<keyword evidence="2" id="KW-0378">Hydrolase</keyword>
<dbReference type="AlphaFoldDB" id="A0AAW1D9H7"/>
<comment type="similarity">
    <text evidence="2">Belongs to the peptidase C19 family.</text>
</comment>
<dbReference type="PROSITE" id="PS50235">
    <property type="entry name" value="USP_3"/>
    <property type="match status" value="1"/>
</dbReference>
<dbReference type="Gene3D" id="3.90.70.10">
    <property type="entry name" value="Cysteine proteinases"/>
    <property type="match status" value="1"/>
</dbReference>
<evidence type="ECO:0000256" key="1">
    <source>
        <dbReference type="ARBA" id="ARBA00000707"/>
    </source>
</evidence>
<sequence length="612" mass="68676">MPCSAVTVDYRRDSPTMPVPVARKILDDSEYSRLNYNRLSSSCTRRTSTTSPAYSTDTLSKYSASRTGAGNRSNSITEDLRDRSQTRESVSKTPRDSSRTRLTSTYNTETITKSRKPTSTYTTFDLNEFRNIYAPSSYIPGTLRSSSEFGRPPRAAAIESSSATSTTSTPTKYRTNSILKEKRSEASEISNLEVNNIAKESTELINGGKNITVDDKSSIISDDKFTTSLDLKDDADNAAADKHIGDSDINDLGNLSPRHRIGISRKDSITSVNSGLSGLRNIGNTCFLNSVVQCLSNTRILKDYLIRKDYQSDLRNSESRGALIKSFSDVITELWSGEGKIVNPSVFKSQVQRYAPRFMGYNQQDAQEFLRYLLEGLHDDINRVHVKPKNLPEIDDDLNDSMKSSESWKQYLRCDNSRIVDLFVGQLKSTLQCTACGHSSTTFEVFWDLSLPLPSRSGSLRLSQCLDHFTKEEVLDGDEMPTCSRCKTRRRCTKRFSIQRFPKILVLHLKRFSPSERYRKLSATVEFPLSNLDMSAYSSTPQACSYNLYAVSNHSGTAYSGHYTAYCLHSGTGQWYEFNDSRVTPISSRNVVSSEAYILFYEQASGVTTSRL</sequence>
<dbReference type="InterPro" id="IPR050185">
    <property type="entry name" value="Ub_carboxyl-term_hydrolase"/>
</dbReference>
<dbReference type="EMBL" id="JAPXFL010000005">
    <property type="protein sequence ID" value="KAK9506722.1"/>
    <property type="molecule type" value="Genomic_DNA"/>
</dbReference>
<evidence type="ECO:0000256" key="3">
    <source>
        <dbReference type="SAM" id="MobiDB-lite"/>
    </source>
</evidence>
<evidence type="ECO:0000256" key="2">
    <source>
        <dbReference type="RuleBase" id="RU366025"/>
    </source>
</evidence>
<feature type="compositionally biased region" description="Low complexity" evidence="3">
    <location>
        <begin position="41"/>
        <end position="51"/>
    </location>
</feature>
<comment type="catalytic activity">
    <reaction evidence="1 2">
        <text>Thiol-dependent hydrolysis of ester, thioester, amide, peptide and isopeptide bonds formed by the C-terminal Gly of ubiquitin (a 76-residue protein attached to proteins as an intracellular targeting signal).</text>
        <dbReference type="EC" id="3.4.19.12"/>
    </reaction>
</comment>
<dbReference type="InterPro" id="IPR028889">
    <property type="entry name" value="USP"/>
</dbReference>
<keyword evidence="2" id="KW-0833">Ubl conjugation pathway</keyword>
<protein>
    <recommendedName>
        <fullName evidence="2">Ubiquitin carboxyl-terminal hydrolase</fullName>
        <ecNumber evidence="2">3.4.19.12</ecNumber>
    </recommendedName>
</protein>
<dbReference type="PANTHER" id="PTHR21646:SF23">
    <property type="entry name" value="UBIQUITIN CARBOXYL-TERMINAL HYDROLASE USP2"/>
    <property type="match status" value="1"/>
</dbReference>
<organism evidence="5 6">
    <name type="scientific">Rhynocoris fuscipes</name>
    <dbReference type="NCBI Taxonomy" id="488301"/>
    <lineage>
        <taxon>Eukaryota</taxon>
        <taxon>Metazoa</taxon>
        <taxon>Ecdysozoa</taxon>
        <taxon>Arthropoda</taxon>
        <taxon>Hexapoda</taxon>
        <taxon>Insecta</taxon>
        <taxon>Pterygota</taxon>
        <taxon>Neoptera</taxon>
        <taxon>Paraneoptera</taxon>
        <taxon>Hemiptera</taxon>
        <taxon>Heteroptera</taxon>
        <taxon>Panheteroptera</taxon>
        <taxon>Cimicomorpha</taxon>
        <taxon>Reduviidae</taxon>
        <taxon>Harpactorinae</taxon>
        <taxon>Harpactorini</taxon>
        <taxon>Rhynocoris</taxon>
    </lineage>
</organism>
<dbReference type="PROSITE" id="PS00973">
    <property type="entry name" value="USP_2"/>
    <property type="match status" value="1"/>
</dbReference>
<evidence type="ECO:0000313" key="5">
    <source>
        <dbReference type="EMBL" id="KAK9506723.1"/>
    </source>
</evidence>
<dbReference type="PROSITE" id="PS00972">
    <property type="entry name" value="USP_1"/>
    <property type="match status" value="1"/>
</dbReference>
<keyword evidence="6" id="KW-1185">Reference proteome</keyword>
<dbReference type="InterPro" id="IPR018200">
    <property type="entry name" value="USP_CS"/>
</dbReference>
<feature type="compositionally biased region" description="Polar residues" evidence="3">
    <location>
        <begin position="52"/>
        <end position="77"/>
    </location>
</feature>
<accession>A0AAW1D9H7</accession>
<feature type="region of interest" description="Disordered" evidence="3">
    <location>
        <begin position="155"/>
        <end position="174"/>
    </location>
</feature>
<keyword evidence="2" id="KW-0788">Thiol protease</keyword>
<proteinExistence type="inferred from homology"/>
<keyword evidence="2" id="KW-0645">Protease</keyword>
<feature type="compositionally biased region" description="Basic and acidic residues" evidence="3">
    <location>
        <begin position="78"/>
        <end position="99"/>
    </location>
</feature>
<evidence type="ECO:0000313" key="6">
    <source>
        <dbReference type="Proteomes" id="UP001461498"/>
    </source>
</evidence>
<dbReference type="Pfam" id="PF00443">
    <property type="entry name" value="UCH"/>
    <property type="match status" value="1"/>
</dbReference>
<dbReference type="GO" id="GO:0004843">
    <property type="term" value="F:cysteine-type deubiquitinase activity"/>
    <property type="evidence" value="ECO:0007669"/>
    <property type="project" value="UniProtKB-UniRule"/>
</dbReference>
<dbReference type="CDD" id="cd02674">
    <property type="entry name" value="Peptidase_C19R"/>
    <property type="match status" value="1"/>
</dbReference>
<dbReference type="EMBL" id="JAPXFL010000005">
    <property type="protein sequence ID" value="KAK9506723.1"/>
    <property type="molecule type" value="Genomic_DNA"/>
</dbReference>
<feature type="region of interest" description="Disordered" evidence="3">
    <location>
        <begin position="41"/>
        <end position="114"/>
    </location>
</feature>
<dbReference type="GO" id="GO:0016579">
    <property type="term" value="P:protein deubiquitination"/>
    <property type="evidence" value="ECO:0007669"/>
    <property type="project" value="InterPro"/>
</dbReference>
<dbReference type="Proteomes" id="UP001461498">
    <property type="component" value="Unassembled WGS sequence"/>
</dbReference>
<dbReference type="EC" id="3.4.19.12" evidence="2"/>
<dbReference type="FunFam" id="3.90.70.10:FF:000083">
    <property type="entry name" value="Uncharacterized protein, isoform B"/>
    <property type="match status" value="1"/>
</dbReference>
<dbReference type="GO" id="GO:0006508">
    <property type="term" value="P:proteolysis"/>
    <property type="evidence" value="ECO:0007669"/>
    <property type="project" value="UniProtKB-KW"/>
</dbReference>
<dbReference type="SUPFAM" id="SSF54001">
    <property type="entry name" value="Cysteine proteinases"/>
    <property type="match status" value="1"/>
</dbReference>
<comment type="caution">
    <text evidence="5">The sequence shown here is derived from an EMBL/GenBank/DDBJ whole genome shotgun (WGS) entry which is preliminary data.</text>
</comment>
<evidence type="ECO:0000259" key="4">
    <source>
        <dbReference type="PROSITE" id="PS50235"/>
    </source>
</evidence>